<dbReference type="FunFam" id="3.90.700.10:FF:000001">
    <property type="entry name" value="Mitochondrial succinate dehydrogenase flavoprotein subunit"/>
    <property type="match status" value="1"/>
</dbReference>
<keyword evidence="9 18" id="KW-0249">Electron transport</keyword>
<dbReference type="Gene3D" id="3.50.50.60">
    <property type="entry name" value="FAD/NAD(P)-binding domain"/>
    <property type="match status" value="1"/>
</dbReference>
<name>A0A9X2A391_9GAMM</name>
<dbReference type="InterPro" id="IPR003952">
    <property type="entry name" value="FRD_SDH_FAD_BS"/>
</dbReference>
<evidence type="ECO:0000256" key="17">
    <source>
        <dbReference type="PIRSR" id="PIRSR611281-4"/>
    </source>
</evidence>
<comment type="pathway">
    <text evidence="2 18">Carbohydrate metabolism; tricarboxylic acid cycle; fumarate from succinate (bacterial route): step 1/1.</text>
</comment>
<feature type="domain" description="Fumarate reductase/succinate dehydrogenase flavoprotein-like C-terminal" evidence="20">
    <location>
        <begin position="483"/>
        <end position="619"/>
    </location>
</feature>
<evidence type="ECO:0000256" key="14">
    <source>
        <dbReference type="PIRSR" id="PIRSR000171-1"/>
    </source>
</evidence>
<evidence type="ECO:0000256" key="15">
    <source>
        <dbReference type="PIRSR" id="PIRSR611281-2"/>
    </source>
</evidence>
<dbReference type="Pfam" id="PF00890">
    <property type="entry name" value="FAD_binding_2"/>
    <property type="match status" value="1"/>
</dbReference>
<dbReference type="GO" id="GO:0006099">
    <property type="term" value="P:tricarboxylic acid cycle"/>
    <property type="evidence" value="ECO:0007669"/>
    <property type="project" value="UniProtKB-UniRule"/>
</dbReference>
<comment type="caution">
    <text evidence="21">The sequence shown here is derived from an EMBL/GenBank/DDBJ whole genome shotgun (WGS) entry which is preliminary data.</text>
</comment>
<dbReference type="RefSeq" id="WP_178086238.1">
    <property type="nucleotide sequence ID" value="NZ_JACSYB010000001.1"/>
</dbReference>
<dbReference type="PANTHER" id="PTHR11632">
    <property type="entry name" value="SUCCINATE DEHYDROGENASE 2 FLAVOPROTEIN SUBUNIT"/>
    <property type="match status" value="1"/>
</dbReference>
<keyword evidence="6 18" id="KW-0813">Transport</keyword>
<dbReference type="Pfam" id="PF02910">
    <property type="entry name" value="Succ_DH_flav_C"/>
    <property type="match status" value="1"/>
</dbReference>
<feature type="active site" description="Proton acceptor" evidence="14">
    <location>
        <position position="298"/>
    </location>
</feature>
<sequence length="620" mass="67818">MKAMATKQDNTISNIQTLTFDAVIVGGGGSGMRASLQLARGGMNVAVLTKVFPTRSHTVAAQGGIGASLGNMSDDNWHFHFYDTIKGSDWLGDQDAIEYMCREAPKVVYELEHMGMPFDRNADGTIYQRPFGGHTANYGEKAVQRACAAADRTGHALLHTLYQKNLEQGTEFFIEWIALDLVKDSKGDINGVIALEQETGRVAVFQAKTTVLATGGAGRIFAASTNAFINTGDGLGMAVRAGIPLQDMEFWQFHPTGVAGAGVLLTEGCRGEGALLRNKDGEAFMERYAPTLKDLAPRDFVSRSMDQEIKEGRGCGPQGDYVVLDMTHLGVDTIMKRLPSVYEIGKNFANVDITKEPIPVVPTIHYQMGGIPTNIHGQVVMPDLEAGTDAEGLYAEQKIVKGLYAIGECSCVSVHGANRLGTNSLLDLVVFGRAAGQHIIDEFHAADRHDYEPLSPRVLDKTLARLNVLQQSTQGLNAQDVADEIRRTMQQHAGVFRTQASMNEGVQKILALESKVNSLHLADKSQVFNTARIEALEVANLYEVAKATMISASLRQECRGAHTVVDYERAADDAYAPLGRNDHEWMKHTLWFSEGNRVIYKPVRKSPLTVDYVEPKVRTF</sequence>
<evidence type="ECO:0000259" key="19">
    <source>
        <dbReference type="Pfam" id="PF00890"/>
    </source>
</evidence>
<evidence type="ECO:0000256" key="3">
    <source>
        <dbReference type="ARBA" id="ARBA00008040"/>
    </source>
</evidence>
<dbReference type="InterPro" id="IPR015939">
    <property type="entry name" value="Fum_Rdtase/Succ_DH_flav-like_C"/>
</dbReference>
<evidence type="ECO:0000256" key="10">
    <source>
        <dbReference type="ARBA" id="ARBA00023002"/>
    </source>
</evidence>
<feature type="binding site" evidence="16">
    <location>
        <begin position="49"/>
        <end position="64"/>
    </location>
    <ligand>
        <name>FAD</name>
        <dbReference type="ChEBI" id="CHEBI:57692"/>
    </ligand>
</feature>
<evidence type="ECO:0000256" key="12">
    <source>
        <dbReference type="ARBA" id="ARBA00049220"/>
    </source>
</evidence>
<dbReference type="SUPFAM" id="SSF51905">
    <property type="entry name" value="FAD/NAD(P)-binding domain"/>
    <property type="match status" value="1"/>
</dbReference>
<dbReference type="NCBIfam" id="TIGR01816">
    <property type="entry name" value="sdhA_forward"/>
    <property type="match status" value="1"/>
</dbReference>
<dbReference type="GO" id="GO:0050660">
    <property type="term" value="F:flavin adenine dinucleotide binding"/>
    <property type="evidence" value="ECO:0007669"/>
    <property type="project" value="UniProtKB-UniRule"/>
</dbReference>
<evidence type="ECO:0000256" key="8">
    <source>
        <dbReference type="ARBA" id="ARBA00022827"/>
    </source>
</evidence>
<evidence type="ECO:0000313" key="22">
    <source>
        <dbReference type="Proteomes" id="UP001139238"/>
    </source>
</evidence>
<comment type="similarity">
    <text evidence="3 18">Belongs to the FAD-dependent oxidoreductase 2 family. FRD/SDH subfamily.</text>
</comment>
<keyword evidence="7 16" id="KW-0285">Flavoprotein</keyword>
<dbReference type="InterPro" id="IPR011281">
    <property type="entry name" value="Succ_DH_flav_su_fwd"/>
</dbReference>
<dbReference type="GO" id="GO:0009061">
    <property type="term" value="P:anaerobic respiration"/>
    <property type="evidence" value="ECO:0007669"/>
    <property type="project" value="TreeGrafter"/>
</dbReference>
<feature type="binding site" evidence="16">
    <location>
        <begin position="26"/>
        <end position="31"/>
    </location>
    <ligand>
        <name>FAD</name>
        <dbReference type="ChEBI" id="CHEBI:57692"/>
    </ligand>
</feature>
<dbReference type="Gene3D" id="4.10.80.40">
    <property type="entry name" value="succinate dehydrogenase protein domain"/>
    <property type="match status" value="1"/>
</dbReference>
<dbReference type="Proteomes" id="UP001139238">
    <property type="component" value="Unassembled WGS sequence"/>
</dbReference>
<dbReference type="NCBIfam" id="TIGR01812">
    <property type="entry name" value="sdhA_frdA_Gneg"/>
    <property type="match status" value="1"/>
</dbReference>
<dbReference type="InterPro" id="IPR003953">
    <property type="entry name" value="FAD-dep_OxRdtase_2_FAD-bd"/>
</dbReference>
<evidence type="ECO:0000256" key="13">
    <source>
        <dbReference type="NCBIfam" id="TIGR01816"/>
    </source>
</evidence>
<dbReference type="AlphaFoldDB" id="A0A9X2A391"/>
<evidence type="ECO:0000256" key="9">
    <source>
        <dbReference type="ARBA" id="ARBA00022982"/>
    </source>
</evidence>
<dbReference type="PIRSF" id="PIRSF000171">
    <property type="entry name" value="SDHA_APRA_LASPO"/>
    <property type="match status" value="1"/>
</dbReference>
<keyword evidence="18" id="KW-0816">Tricarboxylic acid cycle</keyword>
<evidence type="ECO:0000256" key="11">
    <source>
        <dbReference type="ARBA" id="ARBA00023136"/>
    </source>
</evidence>
<dbReference type="GO" id="GO:0008177">
    <property type="term" value="F:succinate dehydrogenase (quinone) activity"/>
    <property type="evidence" value="ECO:0007669"/>
    <property type="project" value="UniProtKB-EC"/>
</dbReference>
<dbReference type="EC" id="1.3.5.1" evidence="4 18"/>
<comment type="cofactor">
    <cofactor evidence="16">
        <name>FAD</name>
        <dbReference type="ChEBI" id="CHEBI:57692"/>
    </cofactor>
    <text evidence="16">Flavinylated by SdhE, about 5% flavinylation occurs in the absence of SdhE.</text>
</comment>
<comment type="catalytic activity">
    <reaction evidence="12 18">
        <text>a quinone + succinate = fumarate + a quinol</text>
        <dbReference type="Rhea" id="RHEA:40523"/>
        <dbReference type="ChEBI" id="CHEBI:24646"/>
        <dbReference type="ChEBI" id="CHEBI:29806"/>
        <dbReference type="ChEBI" id="CHEBI:30031"/>
        <dbReference type="ChEBI" id="CHEBI:132124"/>
        <dbReference type="EC" id="1.3.5.1"/>
    </reaction>
</comment>
<feature type="binding site" evidence="15">
    <location>
        <position position="266"/>
    </location>
    <ligand>
        <name>substrate</name>
    </ligand>
</feature>
<feature type="domain" description="FAD-dependent oxidoreductase 2 FAD-binding" evidence="19">
    <location>
        <begin position="21"/>
        <end position="425"/>
    </location>
</feature>
<evidence type="ECO:0000256" key="18">
    <source>
        <dbReference type="RuleBase" id="RU362051"/>
    </source>
</evidence>
<feature type="binding site" evidence="15">
    <location>
        <position position="419"/>
    </location>
    <ligand>
        <name>substrate</name>
    </ligand>
</feature>
<feature type="binding site" evidence="16">
    <location>
        <position position="233"/>
    </location>
    <ligand>
        <name>FAD</name>
        <dbReference type="ChEBI" id="CHEBI:57692"/>
    </ligand>
</feature>
<dbReference type="InterPro" id="IPR014006">
    <property type="entry name" value="Succ_Dhase_FrdA_Gneg"/>
</dbReference>
<comment type="subcellular location">
    <subcellularLocation>
        <location evidence="1 18">Cell inner membrane</location>
        <topology evidence="1 18">Peripheral membrane protein</topology>
        <orientation evidence="1 18">Cytoplasmic side</orientation>
    </subcellularLocation>
</comment>
<keyword evidence="18" id="KW-0997">Cell inner membrane</keyword>
<dbReference type="InterPro" id="IPR030664">
    <property type="entry name" value="SdhA/FrdA/AprA"/>
</dbReference>
<dbReference type="GO" id="GO:0005886">
    <property type="term" value="C:plasma membrane"/>
    <property type="evidence" value="ECO:0007669"/>
    <property type="project" value="UniProtKB-SubCell"/>
</dbReference>
<dbReference type="Gene3D" id="3.90.700.10">
    <property type="entry name" value="Succinate dehydrogenase/fumarate reductase flavoprotein, catalytic domain"/>
    <property type="match status" value="1"/>
</dbReference>
<dbReference type="GO" id="GO:0009055">
    <property type="term" value="F:electron transfer activity"/>
    <property type="evidence" value="ECO:0007669"/>
    <property type="project" value="TreeGrafter"/>
</dbReference>
<dbReference type="SUPFAM" id="SSF46977">
    <property type="entry name" value="Succinate dehydrogenase/fumarate reductase flavoprotein C-terminal domain"/>
    <property type="match status" value="1"/>
</dbReference>
<feature type="binding site" evidence="15">
    <location>
        <position position="365"/>
    </location>
    <ligand>
        <name>substrate</name>
    </ligand>
</feature>
<feature type="binding site" evidence="16">
    <location>
        <begin position="424"/>
        <end position="425"/>
    </location>
    <ligand>
        <name>FAD</name>
        <dbReference type="ChEBI" id="CHEBI:57692"/>
    </ligand>
</feature>
<evidence type="ECO:0000256" key="6">
    <source>
        <dbReference type="ARBA" id="ARBA00022448"/>
    </source>
</evidence>
<gene>
    <name evidence="21" type="primary">sdhA</name>
    <name evidence="21" type="ORF">H9W84_10010</name>
</gene>
<dbReference type="FunFam" id="1.20.58.100:FF:000001">
    <property type="entry name" value="Succinate dehydrogenase flavoprotein subunit (SdhA)"/>
    <property type="match status" value="1"/>
</dbReference>
<evidence type="ECO:0000256" key="16">
    <source>
        <dbReference type="PIRSR" id="PIRSR611281-3"/>
    </source>
</evidence>
<accession>A0A9X2A391</accession>
<keyword evidence="18" id="KW-1003">Cell membrane</keyword>
<evidence type="ECO:0000313" key="21">
    <source>
        <dbReference type="EMBL" id="MCG8148456.1"/>
    </source>
</evidence>
<dbReference type="SUPFAM" id="SSF56425">
    <property type="entry name" value="Succinate dehydrogenase/fumarate reductase flavoprotein, catalytic domain"/>
    <property type="match status" value="1"/>
</dbReference>
<protein>
    <recommendedName>
        <fullName evidence="5 13">Succinate dehydrogenase flavoprotein subunit</fullName>
        <ecNumber evidence="4 18">1.3.5.1</ecNumber>
    </recommendedName>
</protein>
<dbReference type="InterPro" id="IPR037099">
    <property type="entry name" value="Fum_R/Succ_DH_flav-like_C_sf"/>
</dbReference>
<evidence type="ECO:0000259" key="20">
    <source>
        <dbReference type="Pfam" id="PF02910"/>
    </source>
</evidence>
<organism evidence="21 22">
    <name type="scientific">Moraxella tetraodonis</name>
    <dbReference type="NCBI Taxonomy" id="2767221"/>
    <lineage>
        <taxon>Bacteria</taxon>
        <taxon>Pseudomonadati</taxon>
        <taxon>Pseudomonadota</taxon>
        <taxon>Gammaproteobacteria</taxon>
        <taxon>Moraxellales</taxon>
        <taxon>Moraxellaceae</taxon>
        <taxon>Moraxella</taxon>
    </lineage>
</organism>
<evidence type="ECO:0000256" key="1">
    <source>
        <dbReference type="ARBA" id="ARBA00004515"/>
    </source>
</evidence>
<dbReference type="PROSITE" id="PS00504">
    <property type="entry name" value="FRD_SDH_FAD_BINDING"/>
    <property type="match status" value="1"/>
</dbReference>
<dbReference type="InterPro" id="IPR036188">
    <property type="entry name" value="FAD/NAD-bd_sf"/>
</dbReference>
<feature type="binding site" evidence="16">
    <location>
        <position position="408"/>
    </location>
    <ligand>
        <name>FAD</name>
        <dbReference type="ChEBI" id="CHEBI:57692"/>
    </ligand>
</feature>
<evidence type="ECO:0000256" key="2">
    <source>
        <dbReference type="ARBA" id="ARBA00004894"/>
    </source>
</evidence>
<dbReference type="Gene3D" id="1.20.58.100">
    <property type="entry name" value="Fumarate reductase/succinate dehydrogenase flavoprotein-like, C-terminal domain"/>
    <property type="match status" value="1"/>
</dbReference>
<evidence type="ECO:0000256" key="5">
    <source>
        <dbReference type="ARBA" id="ARBA00019965"/>
    </source>
</evidence>
<evidence type="ECO:0000256" key="7">
    <source>
        <dbReference type="ARBA" id="ARBA00022630"/>
    </source>
</evidence>
<dbReference type="PANTHER" id="PTHR11632:SF51">
    <property type="entry name" value="SUCCINATE DEHYDROGENASE [UBIQUINONE] FLAVOPROTEIN SUBUNIT, MITOCHONDRIAL"/>
    <property type="match status" value="1"/>
</dbReference>
<reference evidence="21" key="1">
    <citation type="submission" date="2021-08" db="EMBL/GenBank/DDBJ databases">
        <title>Complete genome sequence of Moraxella sp strain PS-22.</title>
        <authorList>
            <person name="Das S.K."/>
        </authorList>
    </citation>
    <scope>NUCLEOTIDE SEQUENCE</scope>
    <source>
        <strain evidence="21">PS-22</strain>
    </source>
</reference>
<dbReference type="EMBL" id="JACSYB010000001">
    <property type="protein sequence ID" value="MCG8148456.1"/>
    <property type="molecule type" value="Genomic_DNA"/>
</dbReference>
<keyword evidence="22" id="KW-1185">Reference proteome</keyword>
<feature type="modified residue" description="Tele-8alpha-FAD histidine" evidence="17">
    <location>
        <position position="57"/>
    </location>
</feature>
<dbReference type="GO" id="GO:0022900">
    <property type="term" value="P:electron transport chain"/>
    <property type="evidence" value="ECO:0007669"/>
    <property type="project" value="UniProtKB-UniRule"/>
</dbReference>
<keyword evidence="11 18" id="KW-0472">Membrane</keyword>
<feature type="binding site" evidence="15">
    <location>
        <position position="254"/>
    </location>
    <ligand>
        <name>substrate</name>
    </ligand>
</feature>
<keyword evidence="10 18" id="KW-0560">Oxidoreductase</keyword>
<proteinExistence type="inferred from homology"/>
<keyword evidence="8 16" id="KW-0274">FAD</keyword>
<evidence type="ECO:0000256" key="4">
    <source>
        <dbReference type="ARBA" id="ARBA00012792"/>
    </source>
</evidence>
<dbReference type="InterPro" id="IPR027477">
    <property type="entry name" value="Succ_DH/fumarate_Rdtase_cat_sf"/>
</dbReference>